<dbReference type="RefSeq" id="WP_189552920.1">
    <property type="nucleotide sequence ID" value="NZ_BMTP01000012.1"/>
</dbReference>
<organism evidence="1 2">
    <name type="scientific">Streptomyces lavendofoliae</name>
    <dbReference type="NCBI Taxonomy" id="67314"/>
    <lineage>
        <taxon>Bacteria</taxon>
        <taxon>Bacillati</taxon>
        <taxon>Actinomycetota</taxon>
        <taxon>Actinomycetes</taxon>
        <taxon>Kitasatosporales</taxon>
        <taxon>Streptomycetaceae</taxon>
        <taxon>Streptomyces</taxon>
    </lineage>
</organism>
<dbReference type="EMBL" id="BMTP01000012">
    <property type="protein sequence ID" value="GGU52490.1"/>
    <property type="molecule type" value="Genomic_DNA"/>
</dbReference>
<dbReference type="AlphaFoldDB" id="A0A918I1M4"/>
<comment type="caution">
    <text evidence="1">The sequence shown here is derived from an EMBL/GenBank/DDBJ whole genome shotgun (WGS) entry which is preliminary data.</text>
</comment>
<keyword evidence="2" id="KW-1185">Reference proteome</keyword>
<evidence type="ECO:0000313" key="1">
    <source>
        <dbReference type="EMBL" id="GGU52490.1"/>
    </source>
</evidence>
<proteinExistence type="predicted"/>
<name>A0A918I1M4_9ACTN</name>
<dbReference type="Proteomes" id="UP000636661">
    <property type="component" value="Unassembled WGS sequence"/>
</dbReference>
<sequence length="59" mass="6416">MATVFSVQADSREECAVELARLCRLFGLEPVLAPSRSIGTGRWLARARSSVDSQESPAH</sequence>
<protein>
    <submittedName>
        <fullName evidence="1">Uncharacterized protein</fullName>
    </submittedName>
</protein>
<gene>
    <name evidence="1" type="ORF">GCM10010274_46770</name>
</gene>
<reference evidence="1" key="2">
    <citation type="submission" date="2020-09" db="EMBL/GenBank/DDBJ databases">
        <authorList>
            <person name="Sun Q."/>
            <person name="Ohkuma M."/>
        </authorList>
    </citation>
    <scope>NUCLEOTIDE SEQUENCE</scope>
    <source>
        <strain evidence="1">JCM 4391</strain>
    </source>
</reference>
<reference evidence="1" key="1">
    <citation type="journal article" date="2014" name="Int. J. Syst. Evol. Microbiol.">
        <title>Complete genome sequence of Corynebacterium casei LMG S-19264T (=DSM 44701T), isolated from a smear-ripened cheese.</title>
        <authorList>
            <consortium name="US DOE Joint Genome Institute (JGI-PGF)"/>
            <person name="Walter F."/>
            <person name="Albersmeier A."/>
            <person name="Kalinowski J."/>
            <person name="Ruckert C."/>
        </authorList>
    </citation>
    <scope>NUCLEOTIDE SEQUENCE</scope>
    <source>
        <strain evidence="1">JCM 4391</strain>
    </source>
</reference>
<evidence type="ECO:0000313" key="2">
    <source>
        <dbReference type="Proteomes" id="UP000636661"/>
    </source>
</evidence>
<accession>A0A918I1M4</accession>